<dbReference type="GO" id="GO:0043111">
    <property type="term" value="P:replication fork arrest"/>
    <property type="evidence" value="ECO:0007669"/>
    <property type="project" value="TreeGrafter"/>
</dbReference>
<feature type="compositionally biased region" description="Polar residues" evidence="8">
    <location>
        <begin position="267"/>
        <end position="276"/>
    </location>
</feature>
<dbReference type="SMART" id="SM00343">
    <property type="entry name" value="ZnF_C2HC"/>
    <property type="match status" value="1"/>
</dbReference>
<comment type="subcellular location">
    <subcellularLocation>
        <location evidence="1 7">Nucleus</location>
    </subcellularLocation>
</comment>
<feature type="compositionally biased region" description="Basic and acidic residues" evidence="8">
    <location>
        <begin position="385"/>
        <end position="399"/>
    </location>
</feature>
<keyword evidence="6" id="KW-0863">Zinc-finger</keyword>
<name>A0A4Y7KXA3_PAPSO</name>
<dbReference type="EMBL" id="CM010723">
    <property type="protein sequence ID" value="RZC77536.1"/>
    <property type="molecule type" value="Genomic_DNA"/>
</dbReference>
<dbReference type="Pfam" id="PF07962">
    <property type="entry name" value="Swi3"/>
    <property type="match status" value="1"/>
</dbReference>
<evidence type="ECO:0000256" key="6">
    <source>
        <dbReference type="PROSITE-ProRule" id="PRU00047"/>
    </source>
</evidence>
<keyword evidence="6" id="KW-0479">Metal-binding</keyword>
<dbReference type="GO" id="GO:0003677">
    <property type="term" value="F:DNA binding"/>
    <property type="evidence" value="ECO:0007669"/>
    <property type="project" value="TreeGrafter"/>
</dbReference>
<feature type="compositionally biased region" description="Low complexity" evidence="8">
    <location>
        <begin position="412"/>
        <end position="421"/>
    </location>
</feature>
<dbReference type="Pfam" id="PF07985">
    <property type="entry name" value="SRR1"/>
    <property type="match status" value="1"/>
</dbReference>
<dbReference type="SUPFAM" id="SSF57756">
    <property type="entry name" value="Retrovirus zinc finger-like domains"/>
    <property type="match status" value="1"/>
</dbReference>
<dbReference type="Gramene" id="RZC77536">
    <property type="protein sequence ID" value="RZC77536"/>
    <property type="gene ID" value="C5167_001719"/>
</dbReference>
<dbReference type="InterPro" id="IPR036875">
    <property type="entry name" value="Znf_CCHC_sf"/>
</dbReference>
<sequence>MAEESPQTLPATFPIVQMPVKSGEDWKVIVPRRGKKRRKRTNPKIETVEQARWAPTDIETDPEKESILMQKIQICMNTLENSKFYSTILNQILTPQIMSYFTSVLASEPKMQMVIYGIGSIDSYETPRLQLALAILIKRRFDWIGDIEVFDPLLSKTKSSVLEALGCSILPVNEQGQRQVFPPFLPAKKHYWEYKKPNALQKLKSRLYRERKEMEKTGGGGGGAPPATGCYKCGRPGHWSRDCPSSSSATNPNPISTSNTNPKSNTYFSGSSSSPFKNAGGGFSKPLIDKPIEKPKKNPRSRPKLTPNLLLSDDGLGYILRHFPRSFKFRGRGHEVDDLGNLIDLYTQWHHRLLPYYSFDQFVEKVEQVGATRQVRTCVRELRDRVSHGGDPSKLHEPPVHLNEPVEPTPEPENANNLENPIPDVGDSVLETHHDMDVEEEMLDEVYQAATTETSHPSPHPVTTSTAQVPSDRSSSLNKLPNQPSDNGASGSSTSQLSDEQKARIEANRLKALERAAARAALSQAG</sequence>
<dbReference type="PANTHER" id="PTHR13220:SF11">
    <property type="entry name" value="TIMELESS-INTERACTING PROTEIN"/>
    <property type="match status" value="1"/>
</dbReference>
<dbReference type="InterPro" id="IPR040038">
    <property type="entry name" value="TIPIN/Csm3/Swi3"/>
</dbReference>
<accession>A0A4Y7KXA3</accession>
<keyword evidence="5 7" id="KW-0131">Cell cycle</keyword>
<evidence type="ECO:0000256" key="1">
    <source>
        <dbReference type="ARBA" id="ARBA00004123"/>
    </source>
</evidence>
<dbReference type="Gene3D" id="4.10.60.10">
    <property type="entry name" value="Zinc finger, CCHC-type"/>
    <property type="match status" value="1"/>
</dbReference>
<dbReference type="GO" id="GO:0006974">
    <property type="term" value="P:DNA damage response"/>
    <property type="evidence" value="ECO:0007669"/>
    <property type="project" value="UniProtKB-KW"/>
</dbReference>
<dbReference type="GO" id="GO:0031298">
    <property type="term" value="C:replication fork protection complex"/>
    <property type="evidence" value="ECO:0007669"/>
    <property type="project" value="TreeGrafter"/>
</dbReference>
<keyword evidence="3 7" id="KW-0227">DNA damage</keyword>
<feature type="compositionally biased region" description="Basic and acidic residues" evidence="8">
    <location>
        <begin position="287"/>
        <end position="296"/>
    </location>
</feature>
<evidence type="ECO:0000313" key="10">
    <source>
        <dbReference type="EMBL" id="RZC77536.1"/>
    </source>
</evidence>
<evidence type="ECO:0000256" key="3">
    <source>
        <dbReference type="ARBA" id="ARBA00022763"/>
    </source>
</evidence>
<dbReference type="GO" id="GO:0000076">
    <property type="term" value="P:DNA replication checkpoint signaling"/>
    <property type="evidence" value="ECO:0007669"/>
    <property type="project" value="UniProtKB-UniRule"/>
</dbReference>
<evidence type="ECO:0000259" key="9">
    <source>
        <dbReference type="PROSITE" id="PS50158"/>
    </source>
</evidence>
<dbReference type="PANTHER" id="PTHR13220">
    <property type="entry name" value="TIMELESS INTERACTING-RELATED"/>
    <property type="match status" value="1"/>
</dbReference>
<comment type="function">
    <text evidence="7">Plays an important role in the control of DNA replication and the maintenance of replication fork stability.</text>
</comment>
<keyword evidence="6" id="KW-0862">Zinc</keyword>
<evidence type="ECO:0000256" key="5">
    <source>
        <dbReference type="ARBA" id="ARBA00023306"/>
    </source>
</evidence>
<keyword evidence="11" id="KW-1185">Reference proteome</keyword>
<dbReference type="InterPro" id="IPR001878">
    <property type="entry name" value="Znf_CCHC"/>
</dbReference>
<reference evidence="10 11" key="1">
    <citation type="journal article" date="2018" name="Science">
        <title>The opium poppy genome and morphinan production.</title>
        <authorList>
            <person name="Guo L."/>
            <person name="Winzer T."/>
            <person name="Yang X."/>
            <person name="Li Y."/>
            <person name="Ning Z."/>
            <person name="He Z."/>
            <person name="Teodor R."/>
            <person name="Lu Y."/>
            <person name="Bowser T.A."/>
            <person name="Graham I.A."/>
            <person name="Ye K."/>
        </authorList>
    </citation>
    <scope>NUCLEOTIDE SEQUENCE [LARGE SCALE GENOMIC DNA]</scope>
    <source>
        <strain evidence="11">cv. HN1</strain>
        <tissue evidence="10">Leaves</tissue>
    </source>
</reference>
<feature type="compositionally biased region" description="Low complexity" evidence="8">
    <location>
        <begin position="244"/>
        <end position="266"/>
    </location>
</feature>
<feature type="region of interest" description="Disordered" evidence="8">
    <location>
        <begin position="450"/>
        <end position="506"/>
    </location>
</feature>
<feature type="domain" description="CCHC-type" evidence="9">
    <location>
        <begin position="230"/>
        <end position="245"/>
    </location>
</feature>
<dbReference type="Pfam" id="PF00098">
    <property type="entry name" value="zf-CCHC"/>
    <property type="match status" value="1"/>
</dbReference>
<feature type="compositionally biased region" description="Polar residues" evidence="8">
    <location>
        <begin position="450"/>
        <end position="498"/>
    </location>
</feature>
<evidence type="ECO:0000256" key="8">
    <source>
        <dbReference type="SAM" id="MobiDB-lite"/>
    </source>
</evidence>
<dbReference type="AlphaFoldDB" id="A0A4Y7KXA3"/>
<evidence type="ECO:0000256" key="7">
    <source>
        <dbReference type="RuleBase" id="RU366049"/>
    </source>
</evidence>
<dbReference type="PROSITE" id="PS50158">
    <property type="entry name" value="ZF_CCHC"/>
    <property type="match status" value="1"/>
</dbReference>
<dbReference type="Proteomes" id="UP000316621">
    <property type="component" value="Chromosome 9"/>
</dbReference>
<feature type="region of interest" description="Disordered" evidence="8">
    <location>
        <begin position="385"/>
        <end position="429"/>
    </location>
</feature>
<gene>
    <name evidence="10" type="ORF">C5167_001719</name>
</gene>
<organism evidence="10 11">
    <name type="scientific">Papaver somniferum</name>
    <name type="common">Opium poppy</name>
    <dbReference type="NCBI Taxonomy" id="3469"/>
    <lineage>
        <taxon>Eukaryota</taxon>
        <taxon>Viridiplantae</taxon>
        <taxon>Streptophyta</taxon>
        <taxon>Embryophyta</taxon>
        <taxon>Tracheophyta</taxon>
        <taxon>Spermatophyta</taxon>
        <taxon>Magnoliopsida</taxon>
        <taxon>Ranunculales</taxon>
        <taxon>Papaveraceae</taxon>
        <taxon>Papaveroideae</taxon>
        <taxon>Papaver</taxon>
    </lineage>
</organism>
<dbReference type="GO" id="GO:0008270">
    <property type="term" value="F:zinc ion binding"/>
    <property type="evidence" value="ECO:0007669"/>
    <property type="project" value="UniProtKB-KW"/>
</dbReference>
<feature type="region of interest" description="Disordered" evidence="8">
    <location>
        <begin position="241"/>
        <end position="308"/>
    </location>
</feature>
<protein>
    <recommendedName>
        <fullName evidence="9">CCHC-type domain-containing protein</fullName>
    </recommendedName>
</protein>
<dbReference type="InterPro" id="IPR012923">
    <property type="entry name" value="Csm3"/>
</dbReference>
<evidence type="ECO:0000256" key="4">
    <source>
        <dbReference type="ARBA" id="ARBA00023242"/>
    </source>
</evidence>
<evidence type="ECO:0000256" key="2">
    <source>
        <dbReference type="ARBA" id="ARBA00006075"/>
    </source>
</evidence>
<keyword evidence="4 7" id="KW-0539">Nucleus</keyword>
<proteinExistence type="inferred from homology"/>
<dbReference type="GO" id="GO:0031297">
    <property type="term" value="P:replication fork processing"/>
    <property type="evidence" value="ECO:0007669"/>
    <property type="project" value="UniProtKB-UniRule"/>
</dbReference>
<dbReference type="STRING" id="3469.A0A4Y7KXA3"/>
<comment type="similarity">
    <text evidence="2 7">Belongs to the CSM3 family.</text>
</comment>
<evidence type="ECO:0000313" key="11">
    <source>
        <dbReference type="Proteomes" id="UP000316621"/>
    </source>
</evidence>
<dbReference type="InterPro" id="IPR012942">
    <property type="entry name" value="SRR1-like"/>
</dbReference>